<proteinExistence type="predicted"/>
<sequence>MTTVLLRPLAIALLCGALALTSGCSSINKALGGNSAKDALAQTSWDYGAGGIVVKADTDAALNRYDGEAHTLVLAVIQTAEAAAFYQLLDNADQLGKLLQGDRPGAGILQVSRYAIEPNRQARIVLDRTQGAKFVGIVAAYYGVAPAGTARLFNLPVEVEKSGIVVKDYSARPGVAELRLKLGPEDIANAAIAAVEPELPKDGEEVRPMVSGAVKLNDLSKY</sequence>
<reference evidence="2 3" key="1">
    <citation type="submission" date="2017-04" db="EMBL/GenBank/DDBJ databases">
        <authorList>
            <person name="Afonso C.L."/>
            <person name="Miller P.J."/>
            <person name="Scott M.A."/>
            <person name="Spackman E."/>
            <person name="Goraichik I."/>
            <person name="Dimitrov K.M."/>
            <person name="Suarez D.L."/>
            <person name="Swayne D.E."/>
        </authorList>
    </citation>
    <scope>NUCLEOTIDE SEQUENCE [LARGE SCALE GENOMIC DNA]</scope>
    <source>
        <strain evidence="2 3">DSM 23236</strain>
    </source>
</reference>
<gene>
    <name evidence="2" type="ORF">SAMN02745857_01480</name>
</gene>
<dbReference type="InterPro" id="IPR038706">
    <property type="entry name" value="Type_VI_SciN-like_sf"/>
</dbReference>
<dbReference type="Pfam" id="PF12790">
    <property type="entry name" value="T6SS-SciN"/>
    <property type="match status" value="1"/>
</dbReference>
<feature type="chain" id="PRO_5012845523" evidence="1">
    <location>
        <begin position="20"/>
        <end position="222"/>
    </location>
</feature>
<keyword evidence="1" id="KW-0732">Signal</keyword>
<dbReference type="AlphaFoldDB" id="A0A1W1XH19"/>
<organism evidence="2 3">
    <name type="scientific">Andreprevotia lacus DSM 23236</name>
    <dbReference type="NCBI Taxonomy" id="1121001"/>
    <lineage>
        <taxon>Bacteria</taxon>
        <taxon>Pseudomonadati</taxon>
        <taxon>Pseudomonadota</taxon>
        <taxon>Betaproteobacteria</taxon>
        <taxon>Neisseriales</taxon>
        <taxon>Chitinibacteraceae</taxon>
        <taxon>Andreprevotia</taxon>
    </lineage>
</organism>
<name>A0A1W1XH19_9NEIS</name>
<dbReference type="Gene3D" id="2.60.40.4150">
    <property type="entry name" value="Type VI secretion system, lipoprotein SciN"/>
    <property type="match status" value="1"/>
</dbReference>
<dbReference type="Proteomes" id="UP000192761">
    <property type="component" value="Unassembled WGS sequence"/>
</dbReference>
<feature type="signal peptide" evidence="1">
    <location>
        <begin position="1"/>
        <end position="19"/>
    </location>
</feature>
<evidence type="ECO:0000256" key="1">
    <source>
        <dbReference type="SAM" id="SignalP"/>
    </source>
</evidence>
<accession>A0A1W1XH19</accession>
<dbReference type="PROSITE" id="PS51257">
    <property type="entry name" value="PROKAR_LIPOPROTEIN"/>
    <property type="match status" value="1"/>
</dbReference>
<keyword evidence="2" id="KW-0449">Lipoprotein</keyword>
<evidence type="ECO:0000313" key="3">
    <source>
        <dbReference type="Proteomes" id="UP000192761"/>
    </source>
</evidence>
<dbReference type="EMBL" id="FWXD01000007">
    <property type="protein sequence ID" value="SMC22818.1"/>
    <property type="molecule type" value="Genomic_DNA"/>
</dbReference>
<keyword evidence="3" id="KW-1185">Reference proteome</keyword>
<dbReference type="InterPro" id="IPR017734">
    <property type="entry name" value="T6SS_SciN"/>
</dbReference>
<dbReference type="STRING" id="1121001.SAMN02745857_01480"/>
<protein>
    <submittedName>
        <fullName evidence="2">Type VI secretion lipoprotein, VasD, EvfM, TssJ, VC_A0113</fullName>
    </submittedName>
</protein>
<evidence type="ECO:0000313" key="2">
    <source>
        <dbReference type="EMBL" id="SMC22818.1"/>
    </source>
</evidence>